<evidence type="ECO:0000256" key="3">
    <source>
        <dbReference type="ARBA" id="ARBA00023163"/>
    </source>
</evidence>
<evidence type="ECO:0000313" key="6">
    <source>
        <dbReference type="Proteomes" id="UP001241926"/>
    </source>
</evidence>
<dbReference type="PANTHER" id="PTHR30154:SF34">
    <property type="entry name" value="TRANSCRIPTIONAL REGULATOR AZLB"/>
    <property type="match status" value="1"/>
</dbReference>
<sequence length="143" mass="15914">MDRDILFHLRQDGRMSNVELAARVGLTPPPCLRRLKRLEERGVITGYRAVVNPAAMGRGVEVIVSVEVSVTDVDSLRRFETTVSALDEVIEVRRVFGVPDYFLRVAVADADAYAVFQMTKLVTIPGVSRVISHLTMEVIKSES</sequence>
<name>A0ABT7IYB7_9ACTN</name>
<dbReference type="InterPro" id="IPR000485">
    <property type="entry name" value="AsnC-type_HTH_dom"/>
</dbReference>
<dbReference type="SUPFAM" id="SSF46785">
    <property type="entry name" value="Winged helix' DNA-binding domain"/>
    <property type="match status" value="1"/>
</dbReference>
<dbReference type="SUPFAM" id="SSF54909">
    <property type="entry name" value="Dimeric alpha+beta barrel"/>
    <property type="match status" value="1"/>
</dbReference>
<dbReference type="EMBL" id="JASJUS010000005">
    <property type="protein sequence ID" value="MDL2076363.1"/>
    <property type="molecule type" value="Genomic_DNA"/>
</dbReference>
<evidence type="ECO:0000313" key="5">
    <source>
        <dbReference type="EMBL" id="MDL2076363.1"/>
    </source>
</evidence>
<dbReference type="PRINTS" id="PR00033">
    <property type="entry name" value="HTHASNC"/>
</dbReference>
<keyword evidence="3" id="KW-0804">Transcription</keyword>
<dbReference type="PROSITE" id="PS00519">
    <property type="entry name" value="HTH_ASNC_1"/>
    <property type="match status" value="1"/>
</dbReference>
<gene>
    <name evidence="5" type="ORF">QNN03_07920</name>
</gene>
<dbReference type="PANTHER" id="PTHR30154">
    <property type="entry name" value="LEUCINE-RESPONSIVE REGULATORY PROTEIN"/>
    <property type="match status" value="1"/>
</dbReference>
<dbReference type="Gene3D" id="3.30.70.920">
    <property type="match status" value="1"/>
</dbReference>
<dbReference type="SMART" id="SM00344">
    <property type="entry name" value="HTH_ASNC"/>
    <property type="match status" value="1"/>
</dbReference>
<organism evidence="5 6">
    <name type="scientific">Streptomyces fuscus</name>
    <dbReference type="NCBI Taxonomy" id="3048495"/>
    <lineage>
        <taxon>Bacteria</taxon>
        <taxon>Bacillati</taxon>
        <taxon>Actinomycetota</taxon>
        <taxon>Actinomycetes</taxon>
        <taxon>Kitasatosporales</taxon>
        <taxon>Streptomycetaceae</taxon>
        <taxon>Streptomyces</taxon>
    </lineage>
</organism>
<reference evidence="5 6" key="1">
    <citation type="submission" date="2023-05" db="EMBL/GenBank/DDBJ databases">
        <title>Streptomyces fuscus sp. nov., a brown-black pigment producing actinomyces isolated from dry sand of Sea duck farm.</title>
        <authorList>
            <person name="Xie J."/>
            <person name="Shen N."/>
        </authorList>
    </citation>
    <scope>NUCLEOTIDE SEQUENCE [LARGE SCALE GENOMIC DNA]</scope>
    <source>
        <strain evidence="5 6">GXMU-J15</strain>
    </source>
</reference>
<dbReference type="InterPro" id="IPR019885">
    <property type="entry name" value="Tscrpt_reg_HTH_AsnC-type_CS"/>
</dbReference>
<keyword evidence="6" id="KW-1185">Reference proteome</keyword>
<evidence type="ECO:0000256" key="2">
    <source>
        <dbReference type="ARBA" id="ARBA00023125"/>
    </source>
</evidence>
<comment type="caution">
    <text evidence="5">The sequence shown here is derived from an EMBL/GenBank/DDBJ whole genome shotgun (WGS) entry which is preliminary data.</text>
</comment>
<feature type="domain" description="HTH asnC-type" evidence="4">
    <location>
        <begin position="1"/>
        <end position="59"/>
    </location>
</feature>
<dbReference type="Pfam" id="PF13412">
    <property type="entry name" value="HTH_24"/>
    <property type="match status" value="1"/>
</dbReference>
<dbReference type="Gene3D" id="1.10.10.10">
    <property type="entry name" value="Winged helix-like DNA-binding domain superfamily/Winged helix DNA-binding domain"/>
    <property type="match status" value="1"/>
</dbReference>
<dbReference type="CDD" id="cd00090">
    <property type="entry name" value="HTH_ARSR"/>
    <property type="match status" value="1"/>
</dbReference>
<dbReference type="InterPro" id="IPR019888">
    <property type="entry name" value="Tscrpt_reg_AsnC-like"/>
</dbReference>
<dbReference type="RefSeq" id="WP_255310054.1">
    <property type="nucleotide sequence ID" value="NZ_JASJUS010000005.1"/>
</dbReference>
<accession>A0ABT7IYB7</accession>
<dbReference type="PROSITE" id="PS50956">
    <property type="entry name" value="HTH_ASNC_2"/>
    <property type="match status" value="1"/>
</dbReference>
<dbReference type="InterPro" id="IPR011991">
    <property type="entry name" value="ArsR-like_HTH"/>
</dbReference>
<dbReference type="Pfam" id="PF01037">
    <property type="entry name" value="AsnC_trans_reg"/>
    <property type="match status" value="1"/>
</dbReference>
<evidence type="ECO:0000256" key="1">
    <source>
        <dbReference type="ARBA" id="ARBA00023015"/>
    </source>
</evidence>
<protein>
    <submittedName>
        <fullName evidence="5">Lrp/AsnC family transcriptional regulator</fullName>
    </submittedName>
</protein>
<keyword evidence="2" id="KW-0238">DNA-binding</keyword>
<proteinExistence type="predicted"/>
<dbReference type="InterPro" id="IPR019887">
    <property type="entry name" value="Tscrpt_reg_AsnC/Lrp_C"/>
</dbReference>
<dbReference type="InterPro" id="IPR011008">
    <property type="entry name" value="Dimeric_a/b-barrel"/>
</dbReference>
<dbReference type="Proteomes" id="UP001241926">
    <property type="component" value="Unassembled WGS sequence"/>
</dbReference>
<evidence type="ECO:0000259" key="4">
    <source>
        <dbReference type="PROSITE" id="PS50956"/>
    </source>
</evidence>
<dbReference type="InterPro" id="IPR036388">
    <property type="entry name" value="WH-like_DNA-bd_sf"/>
</dbReference>
<keyword evidence="1" id="KW-0805">Transcription regulation</keyword>
<dbReference type="InterPro" id="IPR036390">
    <property type="entry name" value="WH_DNA-bd_sf"/>
</dbReference>